<accession>A0AA42CMP6</accession>
<organism evidence="2 3">
    <name type="scientific">Lichenifustis flavocetrariae</name>
    <dbReference type="NCBI Taxonomy" id="2949735"/>
    <lineage>
        <taxon>Bacteria</taxon>
        <taxon>Pseudomonadati</taxon>
        <taxon>Pseudomonadota</taxon>
        <taxon>Alphaproteobacteria</taxon>
        <taxon>Hyphomicrobiales</taxon>
        <taxon>Lichenihabitantaceae</taxon>
        <taxon>Lichenifustis</taxon>
    </lineage>
</organism>
<dbReference type="Gene3D" id="3.40.190.10">
    <property type="entry name" value="Periplasmic binding protein-like II"/>
    <property type="match status" value="2"/>
</dbReference>
<protein>
    <submittedName>
        <fullName evidence="2">Transporter substrate-binding domain-containing protein</fullName>
    </submittedName>
</protein>
<keyword evidence="3" id="KW-1185">Reference proteome</keyword>
<dbReference type="InterPro" id="IPR001638">
    <property type="entry name" value="Solute-binding_3/MltF_N"/>
</dbReference>
<dbReference type="Pfam" id="PF00497">
    <property type="entry name" value="SBP_bac_3"/>
    <property type="match status" value="1"/>
</dbReference>
<dbReference type="SMART" id="SM00062">
    <property type="entry name" value="PBPb"/>
    <property type="match status" value="1"/>
</dbReference>
<dbReference type="Proteomes" id="UP001165667">
    <property type="component" value="Unassembled WGS sequence"/>
</dbReference>
<dbReference type="SUPFAM" id="SSF53850">
    <property type="entry name" value="Periplasmic binding protein-like II"/>
    <property type="match status" value="1"/>
</dbReference>
<proteinExistence type="predicted"/>
<evidence type="ECO:0000259" key="1">
    <source>
        <dbReference type="SMART" id="SM00062"/>
    </source>
</evidence>
<gene>
    <name evidence="2" type="ORF">M8523_27995</name>
</gene>
<reference evidence="2" key="1">
    <citation type="submission" date="2022-05" db="EMBL/GenBank/DDBJ databases">
        <authorList>
            <person name="Pankratov T."/>
        </authorList>
    </citation>
    <scope>NUCLEOTIDE SEQUENCE</scope>
    <source>
        <strain evidence="2">BP6-180914</strain>
    </source>
</reference>
<dbReference type="AlphaFoldDB" id="A0AA42CMP6"/>
<evidence type="ECO:0000313" key="3">
    <source>
        <dbReference type="Proteomes" id="UP001165667"/>
    </source>
</evidence>
<evidence type="ECO:0000313" key="2">
    <source>
        <dbReference type="EMBL" id="MCW6511806.1"/>
    </source>
</evidence>
<sequence length="192" mass="21286">MGQAGIRRHDPGPYGAEVRHDFLVDVDHARACRRLFSKPYLSDQFRFYGPKGHDVTFPEGLDGKRVGVFAGSSGEQFIKSKWGDKVETRPYQNLDQVNADLEAGRIDYGFNGQLPVSTFLKSAAGTESQWYGPSYSDPILGRGAGALLRKDEMELATKVNEAIAAVYADGTFEKLSQSYFGPQIDIKADKLW</sequence>
<name>A0AA42CMP6_9HYPH</name>
<dbReference type="EMBL" id="JAMOIM010000033">
    <property type="protein sequence ID" value="MCW6511806.1"/>
    <property type="molecule type" value="Genomic_DNA"/>
</dbReference>
<feature type="domain" description="Solute-binding protein family 3/N-terminal" evidence="1">
    <location>
        <begin position="1"/>
        <end position="183"/>
    </location>
</feature>
<comment type="caution">
    <text evidence="2">The sequence shown here is derived from an EMBL/GenBank/DDBJ whole genome shotgun (WGS) entry which is preliminary data.</text>
</comment>